<keyword evidence="5 8" id="KW-0812">Transmembrane</keyword>
<keyword evidence="7 8" id="KW-0472">Membrane</keyword>
<feature type="transmembrane region" description="Helical" evidence="8">
    <location>
        <begin position="275"/>
        <end position="295"/>
    </location>
</feature>
<feature type="transmembrane region" description="Helical" evidence="8">
    <location>
        <begin position="244"/>
        <end position="263"/>
    </location>
</feature>
<keyword evidence="4" id="KW-1003">Cell membrane</keyword>
<comment type="subcellular location">
    <subcellularLocation>
        <location evidence="1">Cell membrane</location>
        <topology evidence="1">Multi-pass membrane protein</topology>
    </subcellularLocation>
</comment>
<dbReference type="EMBL" id="JAVDQH010000010">
    <property type="protein sequence ID" value="MDR6244844.1"/>
    <property type="molecule type" value="Genomic_DNA"/>
</dbReference>
<keyword evidence="3" id="KW-0813">Transport</keyword>
<evidence type="ECO:0000256" key="7">
    <source>
        <dbReference type="ARBA" id="ARBA00023136"/>
    </source>
</evidence>
<dbReference type="InterPro" id="IPR002523">
    <property type="entry name" value="MgTranspt_CorA/ZnTranspt_ZntB"/>
</dbReference>
<evidence type="ECO:0000256" key="5">
    <source>
        <dbReference type="ARBA" id="ARBA00022692"/>
    </source>
</evidence>
<comment type="caution">
    <text evidence="9">The sequence shown here is derived from an EMBL/GenBank/DDBJ whole genome shotgun (WGS) entry which is preliminary data.</text>
</comment>
<evidence type="ECO:0000256" key="3">
    <source>
        <dbReference type="ARBA" id="ARBA00022448"/>
    </source>
</evidence>
<evidence type="ECO:0000256" key="6">
    <source>
        <dbReference type="ARBA" id="ARBA00022989"/>
    </source>
</evidence>
<dbReference type="SUPFAM" id="SSF143865">
    <property type="entry name" value="CorA soluble domain-like"/>
    <property type="match status" value="1"/>
</dbReference>
<accession>A0ABU1J022</accession>
<evidence type="ECO:0000313" key="10">
    <source>
        <dbReference type="Proteomes" id="UP001185028"/>
    </source>
</evidence>
<proteinExistence type="inferred from homology"/>
<keyword evidence="6 8" id="KW-1133">Transmembrane helix</keyword>
<dbReference type="Pfam" id="PF01544">
    <property type="entry name" value="CorA"/>
    <property type="match status" value="1"/>
</dbReference>
<dbReference type="PANTHER" id="PTHR46494:SF2">
    <property type="entry name" value="MAGNESIUM TRANSPORT PROTEIN CORA"/>
    <property type="match status" value="1"/>
</dbReference>
<dbReference type="RefSeq" id="WP_188774472.1">
    <property type="nucleotide sequence ID" value="NZ_BMMB01000002.1"/>
</dbReference>
<gene>
    <name evidence="9" type="ORF">JOC58_002741</name>
</gene>
<protein>
    <recommendedName>
        <fullName evidence="11">Magnesium transporter CorA</fullName>
    </recommendedName>
</protein>
<evidence type="ECO:0000256" key="8">
    <source>
        <dbReference type="SAM" id="Phobius"/>
    </source>
</evidence>
<evidence type="ECO:0000256" key="4">
    <source>
        <dbReference type="ARBA" id="ARBA00022475"/>
    </source>
</evidence>
<dbReference type="Gene3D" id="1.20.58.340">
    <property type="entry name" value="Magnesium transport protein CorA, transmembrane region"/>
    <property type="match status" value="2"/>
</dbReference>
<dbReference type="PANTHER" id="PTHR46494">
    <property type="entry name" value="CORA FAMILY METAL ION TRANSPORTER (EUROFUNG)"/>
    <property type="match status" value="1"/>
</dbReference>
<dbReference type="InterPro" id="IPR045863">
    <property type="entry name" value="CorA_TM1_TM2"/>
</dbReference>
<dbReference type="Proteomes" id="UP001185028">
    <property type="component" value="Unassembled WGS sequence"/>
</dbReference>
<keyword evidence="10" id="KW-1185">Reference proteome</keyword>
<evidence type="ECO:0008006" key="11">
    <source>
        <dbReference type="Google" id="ProtNLM"/>
    </source>
</evidence>
<reference evidence="9 10" key="1">
    <citation type="submission" date="2023-07" db="EMBL/GenBank/DDBJ databases">
        <title>Genomic Encyclopedia of Type Strains, Phase IV (KMG-IV): sequencing the most valuable type-strain genomes for metagenomic binning, comparative biology and taxonomic classification.</title>
        <authorList>
            <person name="Goeker M."/>
        </authorList>
    </citation>
    <scope>NUCLEOTIDE SEQUENCE [LARGE SCALE GENOMIC DNA]</scope>
    <source>
        <strain evidence="9 10">DSM 22170</strain>
    </source>
</reference>
<comment type="similarity">
    <text evidence="2">Belongs to the CorA metal ion transporter (MIT) (TC 1.A.35) family.</text>
</comment>
<name>A0ABU1J022_9BACL</name>
<evidence type="ECO:0000256" key="1">
    <source>
        <dbReference type="ARBA" id="ARBA00004651"/>
    </source>
</evidence>
<dbReference type="InterPro" id="IPR045861">
    <property type="entry name" value="CorA_cytoplasmic_dom"/>
</dbReference>
<sequence length="317" mass="37021">MVSPELEVIRSEHEWTWYRLQDSRQLIEHEDFNERMQAWAAESVMCRHSHISTISYVEGNNAMNGTLTARLADSAADGWIFHYYVNGDKLITTGDTDWLEQVIGVTEWEEYVRKQQTPIEGFIFIINSFIRALFTRMDAIEQNLMKIEERMQGNNGSRLLKEIIDLRNQLTRWNMHTVALREIEYAIEETFPDTTEHSNTCRIMQIYLKRIRMLQQNYEHEIDSLLKVDDNIGNYRSNMIMKTLTVFTVLLTPMTALGAIWGMNFKNMPELDWSWGYAGALGLIGLTTLITYLWLKSTGLTDDILKINIKDEEESDN</sequence>
<dbReference type="SUPFAM" id="SSF144083">
    <property type="entry name" value="Magnesium transport protein CorA, transmembrane region"/>
    <property type="match status" value="1"/>
</dbReference>
<evidence type="ECO:0000313" key="9">
    <source>
        <dbReference type="EMBL" id="MDR6244844.1"/>
    </source>
</evidence>
<organism evidence="9 10">
    <name type="scientific">Paenibacillus hunanensis</name>
    <dbReference type="NCBI Taxonomy" id="539262"/>
    <lineage>
        <taxon>Bacteria</taxon>
        <taxon>Bacillati</taxon>
        <taxon>Bacillota</taxon>
        <taxon>Bacilli</taxon>
        <taxon>Bacillales</taxon>
        <taxon>Paenibacillaceae</taxon>
        <taxon>Paenibacillus</taxon>
    </lineage>
</organism>
<evidence type="ECO:0000256" key="2">
    <source>
        <dbReference type="ARBA" id="ARBA00009765"/>
    </source>
</evidence>